<dbReference type="RefSeq" id="WP_394828098.1">
    <property type="nucleotide sequence ID" value="NZ_CP089984.1"/>
</dbReference>
<dbReference type="Gene3D" id="2.30.30.100">
    <property type="match status" value="2"/>
</dbReference>
<keyword evidence="1" id="KW-0732">Signal</keyword>
<dbReference type="SUPFAM" id="SSF69318">
    <property type="entry name" value="Integrin alpha N-terminal domain"/>
    <property type="match status" value="3"/>
</dbReference>
<dbReference type="Proteomes" id="UP001370348">
    <property type="component" value="Chromosome"/>
</dbReference>
<dbReference type="EMBL" id="CP089984">
    <property type="protein sequence ID" value="WXB18468.1"/>
    <property type="molecule type" value="Genomic_DNA"/>
</dbReference>
<evidence type="ECO:0000313" key="4">
    <source>
        <dbReference type="Proteomes" id="UP001370348"/>
    </source>
</evidence>
<dbReference type="PANTHER" id="PTHR44103:SF1">
    <property type="entry name" value="PROPROTEIN CONVERTASE P"/>
    <property type="match status" value="1"/>
</dbReference>
<dbReference type="Pfam" id="PF13517">
    <property type="entry name" value="FG-GAP_3"/>
    <property type="match status" value="6"/>
</dbReference>
<dbReference type="PANTHER" id="PTHR44103">
    <property type="entry name" value="PROPROTEIN CONVERTASE P"/>
    <property type="match status" value="1"/>
</dbReference>
<keyword evidence="4" id="KW-1185">Reference proteome</keyword>
<protein>
    <submittedName>
        <fullName evidence="3">VCBS repeat-containing protein</fullName>
    </submittedName>
</protein>
<dbReference type="InterPro" id="IPR013517">
    <property type="entry name" value="FG-GAP"/>
</dbReference>
<evidence type="ECO:0000313" key="3">
    <source>
        <dbReference type="EMBL" id="WXB18468.1"/>
    </source>
</evidence>
<name>A0ABZ2M7H8_9BACT</name>
<dbReference type="InterPro" id="IPR028994">
    <property type="entry name" value="Integrin_alpha_N"/>
</dbReference>
<accession>A0ABZ2M7H8</accession>
<proteinExistence type="predicted"/>
<dbReference type="Gene3D" id="2.130.10.130">
    <property type="entry name" value="Integrin alpha, N-terminal"/>
    <property type="match status" value="4"/>
</dbReference>
<feature type="region of interest" description="Disordered" evidence="2">
    <location>
        <begin position="1"/>
        <end position="21"/>
    </location>
</feature>
<sequence length="690" mass="70143">MIAGSATAVTTADVNGDGKPDLLGTNGSVSVRLGLGGGNFAPAVDYPAGTSPVAIAVADFNGDRKLDIATANLNSKNASVLLNQGNGTFAPKVDYATGNQPHGVAAGDLNRDGKPDLVVSNWESGTVSVLMNKGQGAFAAPVNLYVGAPSSIVVAELTGDSWPDIAYVADPVDPGVQNSIYVIVNQGFGKFDSLRGTFRIDNDSEREAGSLVAADLTGDGKLDLAVAHGGSGTVSVFVNKGRSRFESGVNYLVGKSHYLRALAAVDVTGDGKLDLVATNGYVNVLVNQGSGTFAPNVQYQVGASPESITGADFTGDGKADLAVGQYGTEGVALLVNQGSGTFVAPIPYPIEGSTWSPVAADISGDGKLDLVGIDGPYGYGALRVLTNQGNGTFGPPTFYEVPAGAHVLIAADFSGDGKSDLAFAAAGNVSVLINTGNSTFAGPYDYPVRGVDDMIAADVTEDGKVDIVIGRGTGDGPYDGAVSVLVNRDGGTFQPLRDDAITRNYDQKEIAVADVNGDGKLDFVAATFSSVSVMLNRGDGSFSAKVDYPVTLSAYDMVAADLTGDGKADIATVSSTGKVSVLVNQGDGTFAPKVDYEAGGDDGYSLVAEDVSGDGPRDLIVVGHKQGYARSRLTLLLNQGNGTFAAPAHYAAGYSPESVLAADLTGDGRLDLAVAGGGSISVLPFAGCLP</sequence>
<evidence type="ECO:0000256" key="2">
    <source>
        <dbReference type="SAM" id="MobiDB-lite"/>
    </source>
</evidence>
<organism evidence="3 4">
    <name type="scientific">Pendulispora albinea</name>
    <dbReference type="NCBI Taxonomy" id="2741071"/>
    <lineage>
        <taxon>Bacteria</taxon>
        <taxon>Pseudomonadati</taxon>
        <taxon>Myxococcota</taxon>
        <taxon>Myxococcia</taxon>
        <taxon>Myxococcales</taxon>
        <taxon>Sorangiineae</taxon>
        <taxon>Pendulisporaceae</taxon>
        <taxon>Pendulispora</taxon>
    </lineage>
</organism>
<reference evidence="3 4" key="1">
    <citation type="submission" date="2021-12" db="EMBL/GenBank/DDBJ databases">
        <title>Discovery of the Pendulisporaceae a myxobacterial family with distinct sporulation behavior and unique specialized metabolism.</title>
        <authorList>
            <person name="Garcia R."/>
            <person name="Popoff A."/>
            <person name="Bader C.D."/>
            <person name="Loehr J."/>
            <person name="Walesch S."/>
            <person name="Walt C."/>
            <person name="Boldt J."/>
            <person name="Bunk B."/>
            <person name="Haeckl F.J.F.P.J."/>
            <person name="Gunesch A.P."/>
            <person name="Birkelbach J."/>
            <person name="Nuebel U."/>
            <person name="Pietschmann T."/>
            <person name="Bach T."/>
            <person name="Mueller R."/>
        </authorList>
    </citation>
    <scope>NUCLEOTIDE SEQUENCE [LARGE SCALE GENOMIC DNA]</scope>
    <source>
        <strain evidence="3 4">MSr11954</strain>
    </source>
</reference>
<evidence type="ECO:0000256" key="1">
    <source>
        <dbReference type="ARBA" id="ARBA00022729"/>
    </source>
</evidence>
<gene>
    <name evidence="3" type="ORF">LZC94_14650</name>
</gene>